<dbReference type="InterPro" id="IPR050297">
    <property type="entry name" value="LipidA_mod_glycosyltrf_83"/>
</dbReference>
<dbReference type="EMBL" id="ASSJ01000047">
    <property type="protein sequence ID" value="ERN41547.1"/>
    <property type="molecule type" value="Genomic_DNA"/>
</dbReference>
<accession>U5DKX3</accession>
<evidence type="ECO:0000256" key="4">
    <source>
        <dbReference type="ARBA" id="ARBA00022679"/>
    </source>
</evidence>
<dbReference type="Proteomes" id="UP000016960">
    <property type="component" value="Unassembled WGS sequence"/>
</dbReference>
<evidence type="ECO:0000256" key="8">
    <source>
        <dbReference type="SAM" id="Phobius"/>
    </source>
</evidence>
<keyword evidence="5 8" id="KW-0812">Transmembrane</keyword>
<reference evidence="10 11" key="1">
    <citation type="submission" date="2013-05" db="EMBL/GenBank/DDBJ databases">
        <title>Draft genome sequence of Rubidibacter lacunae KORDI 51-2.</title>
        <authorList>
            <person name="Choi D.H."/>
            <person name="Noh J.H."/>
            <person name="Kwon K.-K."/>
            <person name="Lee J.-H."/>
            <person name="Ryu J.-Y."/>
        </authorList>
    </citation>
    <scope>NUCLEOTIDE SEQUENCE [LARGE SCALE GENOMIC DNA]</scope>
    <source>
        <strain evidence="10 11">KORDI 51-2</strain>
    </source>
</reference>
<keyword evidence="3" id="KW-0328">Glycosyltransferase</keyword>
<evidence type="ECO:0000313" key="10">
    <source>
        <dbReference type="EMBL" id="ERN41547.1"/>
    </source>
</evidence>
<dbReference type="GO" id="GO:0016763">
    <property type="term" value="F:pentosyltransferase activity"/>
    <property type="evidence" value="ECO:0007669"/>
    <property type="project" value="TreeGrafter"/>
</dbReference>
<dbReference type="InterPro" id="IPR038731">
    <property type="entry name" value="RgtA/B/C-like"/>
</dbReference>
<keyword evidence="2" id="KW-1003">Cell membrane</keyword>
<feature type="transmembrane region" description="Helical" evidence="8">
    <location>
        <begin position="200"/>
        <end position="220"/>
    </location>
</feature>
<feature type="domain" description="Glycosyltransferase RgtA/B/C/D-like" evidence="9">
    <location>
        <begin position="112"/>
        <end position="220"/>
    </location>
</feature>
<keyword evidence="6 8" id="KW-1133">Transmembrane helix</keyword>
<feature type="transmembrane region" description="Helical" evidence="8">
    <location>
        <begin position="302"/>
        <end position="324"/>
    </location>
</feature>
<feature type="transmembrane region" description="Helical" evidence="8">
    <location>
        <begin position="133"/>
        <end position="155"/>
    </location>
</feature>
<organism evidence="10 11">
    <name type="scientific">Rubidibacter lacunae KORDI 51-2</name>
    <dbReference type="NCBI Taxonomy" id="582515"/>
    <lineage>
        <taxon>Bacteria</taxon>
        <taxon>Bacillati</taxon>
        <taxon>Cyanobacteriota</taxon>
        <taxon>Cyanophyceae</taxon>
        <taxon>Oscillatoriophycideae</taxon>
        <taxon>Chroococcales</taxon>
        <taxon>Aphanothecaceae</taxon>
        <taxon>Rubidibacter</taxon>
    </lineage>
</organism>
<feature type="transmembrane region" description="Helical" evidence="8">
    <location>
        <begin position="336"/>
        <end position="353"/>
    </location>
</feature>
<gene>
    <name evidence="10" type="ORF">KR51_00017650</name>
</gene>
<sequence length="677" mass="75932">MKFKSLLLSTAIFSISLGLRLNEIEIPLNIDEVKWIERGAFFLNSIINLEFAKTYISHHPGVTNSWSIGISLLGSCWLERFFADWHHPELLAHISSCLNIDEPEIGIYIAPRLLQAFVTSTCLVGMHVLARQLIGPLPALIGTGLLVTEPFFVAYQRYISTDALQASFSILALLMLLLYLRGDRTRRALLISGTFAGLAVATKITALFALPAVIHWLILIEQGKLEPRFPTIGWQQRCRELSFWGATGLVTVIAIWPATWVRPLSVIKNLLTDLLDEADRGSLFFFGHTTDAPNPLFYPLVLIYRLSPVLQIGILICLICLIFVPLRKKVPNFVEVYAIALVPFWVLVLMSIPDSKIDRYIHFVTPELALLAGTGWSILVQSIGQTFQSAILGTILAVQLAFTTYLSPYNITFFNPVFGGARTAQNILTIGQGEGLEKVAGWLNNQPDSKEILVASWYRDALATYFRGRTSEINRFYLEDAFWLNVNYIVLYQNQLQRQLPDPDLLAYISSQKPVYTVRFDGINYALVYPGPVPTSDRLESLAVRPAVSLGTQVELIGYGPSLFEVDKSNNRIPVTLYWRFASPLPANALIRLELRDRSGEVVYRMDSPLVGGYLSPERVMPGTTIQDIQHLDIPDSIPSGHYYLSIGWIDGDRLLKFSNMVSLNRLEIVKIEGALK</sequence>
<dbReference type="InParanoid" id="U5DKX3"/>
<comment type="caution">
    <text evidence="10">The sequence shown here is derived from an EMBL/GenBank/DDBJ whole genome shotgun (WGS) entry which is preliminary data.</text>
</comment>
<name>U5DKX3_9CHRO</name>
<feature type="transmembrane region" description="Helical" evidence="8">
    <location>
        <begin position="359"/>
        <end position="380"/>
    </location>
</feature>
<keyword evidence="4 10" id="KW-0808">Transferase</keyword>
<keyword evidence="7 8" id="KW-0472">Membrane</keyword>
<keyword evidence="11" id="KW-1185">Reference proteome</keyword>
<protein>
    <submittedName>
        <fullName evidence="10">4-amino-4-deoxy-L-arabinose transferase</fullName>
    </submittedName>
</protein>
<evidence type="ECO:0000259" key="9">
    <source>
        <dbReference type="Pfam" id="PF13231"/>
    </source>
</evidence>
<evidence type="ECO:0000256" key="5">
    <source>
        <dbReference type="ARBA" id="ARBA00022692"/>
    </source>
</evidence>
<evidence type="ECO:0000256" key="7">
    <source>
        <dbReference type="ARBA" id="ARBA00023136"/>
    </source>
</evidence>
<evidence type="ECO:0000313" key="11">
    <source>
        <dbReference type="Proteomes" id="UP000016960"/>
    </source>
</evidence>
<dbReference type="PANTHER" id="PTHR33908">
    <property type="entry name" value="MANNOSYLTRANSFERASE YKCB-RELATED"/>
    <property type="match status" value="1"/>
</dbReference>
<dbReference type="STRING" id="582515.KR51_00017650"/>
<feature type="transmembrane region" description="Helical" evidence="8">
    <location>
        <begin position="387"/>
        <end position="406"/>
    </location>
</feature>
<dbReference type="OrthoDB" id="454191at2"/>
<feature type="transmembrane region" description="Helical" evidence="8">
    <location>
        <begin position="241"/>
        <end position="261"/>
    </location>
</feature>
<evidence type="ECO:0000256" key="3">
    <source>
        <dbReference type="ARBA" id="ARBA00022676"/>
    </source>
</evidence>
<evidence type="ECO:0000256" key="2">
    <source>
        <dbReference type="ARBA" id="ARBA00022475"/>
    </source>
</evidence>
<dbReference type="AlphaFoldDB" id="U5DKX3"/>
<comment type="subcellular location">
    <subcellularLocation>
        <location evidence="1">Cell membrane</location>
        <topology evidence="1">Multi-pass membrane protein</topology>
    </subcellularLocation>
</comment>
<dbReference type="eggNOG" id="COG1807">
    <property type="taxonomic scope" value="Bacteria"/>
</dbReference>
<dbReference type="PANTHER" id="PTHR33908:SF11">
    <property type="entry name" value="MEMBRANE PROTEIN"/>
    <property type="match status" value="1"/>
</dbReference>
<dbReference type="GO" id="GO:0009103">
    <property type="term" value="P:lipopolysaccharide biosynthetic process"/>
    <property type="evidence" value="ECO:0007669"/>
    <property type="project" value="UniProtKB-ARBA"/>
</dbReference>
<feature type="transmembrane region" description="Helical" evidence="8">
    <location>
        <begin position="162"/>
        <end position="180"/>
    </location>
</feature>
<dbReference type="Pfam" id="PF13231">
    <property type="entry name" value="PMT_2"/>
    <property type="match status" value="1"/>
</dbReference>
<proteinExistence type="predicted"/>
<dbReference type="GO" id="GO:0005886">
    <property type="term" value="C:plasma membrane"/>
    <property type="evidence" value="ECO:0007669"/>
    <property type="project" value="UniProtKB-SubCell"/>
</dbReference>
<evidence type="ECO:0000256" key="1">
    <source>
        <dbReference type="ARBA" id="ARBA00004651"/>
    </source>
</evidence>
<evidence type="ECO:0000256" key="6">
    <source>
        <dbReference type="ARBA" id="ARBA00022989"/>
    </source>
</evidence>